<organism evidence="2 3">
    <name type="scientific">Amblyomma americanum</name>
    <name type="common">Lone star tick</name>
    <dbReference type="NCBI Taxonomy" id="6943"/>
    <lineage>
        <taxon>Eukaryota</taxon>
        <taxon>Metazoa</taxon>
        <taxon>Ecdysozoa</taxon>
        <taxon>Arthropoda</taxon>
        <taxon>Chelicerata</taxon>
        <taxon>Arachnida</taxon>
        <taxon>Acari</taxon>
        <taxon>Parasitiformes</taxon>
        <taxon>Ixodida</taxon>
        <taxon>Ixodoidea</taxon>
        <taxon>Ixodidae</taxon>
        <taxon>Amblyomminae</taxon>
        <taxon>Amblyomma</taxon>
    </lineage>
</organism>
<sequence length="431" mass="47596">MNLKKANPVVAYNIHNEYHLRRCIAKASIPWCWCSQDILDVCSMYSSSVNAQQPQAANSADGVDSADITPEQTTSVGNQNIFTTGAGNVCGNKTDTRHVYMVHATIAKKHPGCTGEMWVMTNDAYIPDILEFVIVNEWFVIPVTPMGHTSPTQRKMVMEELGCSCVDSDDEDEDEDEDEDDEKPGSIKNDIRRHESRMYNAKQAVENEAKRRGKNAQQQNDQQTDEWESVKLALNAMLIRYTMSNPETKCIATATPAAESALKLEPQNKPSKRYSMLFTTSGGIPNINDVDVSKKCDLDVMDIDGDDNIYATVIYDDLENVKVAMPTSMYDDIRAPEPLAKVTDLPVEDKNARVAEFIETVTAPVATAEEPPALAQAVLVDVKAERRSSVVIPKTDAIDNAAKKSEAESEAGKAENKDIKKRNGSKKQAAK</sequence>
<comment type="caution">
    <text evidence="2">The sequence shown here is derived from an EMBL/GenBank/DDBJ whole genome shotgun (WGS) entry which is preliminary data.</text>
</comment>
<proteinExistence type="predicted"/>
<evidence type="ECO:0000256" key="1">
    <source>
        <dbReference type="SAM" id="MobiDB-lite"/>
    </source>
</evidence>
<protein>
    <submittedName>
        <fullName evidence="2">Uncharacterized protein</fullName>
    </submittedName>
</protein>
<feature type="compositionally biased region" description="Basic and acidic residues" evidence="1">
    <location>
        <begin position="401"/>
        <end position="418"/>
    </location>
</feature>
<gene>
    <name evidence="2" type="ORF">V5799_032441</name>
</gene>
<accession>A0AAQ4DR61</accession>
<name>A0AAQ4DR61_AMBAM</name>
<evidence type="ECO:0000313" key="2">
    <source>
        <dbReference type="EMBL" id="KAK8764951.1"/>
    </source>
</evidence>
<dbReference type="AlphaFoldDB" id="A0AAQ4DR61"/>
<dbReference type="Proteomes" id="UP001321473">
    <property type="component" value="Unassembled WGS sequence"/>
</dbReference>
<feature type="compositionally biased region" description="Basic and acidic residues" evidence="1">
    <location>
        <begin position="183"/>
        <end position="197"/>
    </location>
</feature>
<reference evidence="2 3" key="1">
    <citation type="journal article" date="2023" name="Arcadia Sci">
        <title>De novo assembly of a long-read Amblyomma americanum tick genome.</title>
        <authorList>
            <person name="Chou S."/>
            <person name="Poskanzer K.E."/>
            <person name="Rollins M."/>
            <person name="Thuy-Boun P.S."/>
        </authorList>
    </citation>
    <scope>NUCLEOTIDE SEQUENCE [LARGE SCALE GENOMIC DNA]</scope>
    <source>
        <strain evidence="2">F_SG_1</strain>
        <tissue evidence="2">Salivary glands</tissue>
    </source>
</reference>
<keyword evidence="3" id="KW-1185">Reference proteome</keyword>
<feature type="region of interest" description="Disordered" evidence="1">
    <location>
        <begin position="166"/>
        <end position="227"/>
    </location>
</feature>
<dbReference type="EMBL" id="JARKHS020027897">
    <property type="protein sequence ID" value="KAK8764951.1"/>
    <property type="molecule type" value="Genomic_DNA"/>
</dbReference>
<evidence type="ECO:0000313" key="3">
    <source>
        <dbReference type="Proteomes" id="UP001321473"/>
    </source>
</evidence>
<feature type="compositionally biased region" description="Acidic residues" evidence="1">
    <location>
        <begin position="167"/>
        <end position="182"/>
    </location>
</feature>
<feature type="region of interest" description="Disordered" evidence="1">
    <location>
        <begin position="394"/>
        <end position="431"/>
    </location>
</feature>
<feature type="compositionally biased region" description="Basic residues" evidence="1">
    <location>
        <begin position="419"/>
        <end position="431"/>
    </location>
</feature>